<name>A0A1B8YEX6_9GAMM</name>
<accession>A0A1B8YEX6</accession>
<evidence type="ECO:0000313" key="2">
    <source>
        <dbReference type="Proteomes" id="UP000092665"/>
    </source>
</evidence>
<sequence length="80" mass="8954">MENQSGCCGSGVYRFHHLVKKDAVPYMGTGLTAFINDAVQTNISETAALNTINEWVEYPGGKIDKGTQLVNFRFMYMNMK</sequence>
<organism evidence="1 2">
    <name type="scientific">Photorhabdus namnaonensis</name>
    <dbReference type="NCBI Taxonomy" id="1851568"/>
    <lineage>
        <taxon>Bacteria</taxon>
        <taxon>Pseudomonadati</taxon>
        <taxon>Pseudomonadota</taxon>
        <taxon>Gammaproteobacteria</taxon>
        <taxon>Enterobacterales</taxon>
        <taxon>Morganellaceae</taxon>
        <taxon>Photorhabdus</taxon>
    </lineage>
</organism>
<reference evidence="2" key="1">
    <citation type="submission" date="2015-11" db="EMBL/GenBank/DDBJ databases">
        <authorList>
            <person name="Tobias N.J."/>
            <person name="Mishra B."/>
            <person name="Gupta D.K."/>
            <person name="Thines M."/>
            <person name="Stinear T.P."/>
            <person name="Bode H.B."/>
        </authorList>
    </citation>
    <scope>NUCLEOTIDE SEQUENCE [LARGE SCALE GENOMIC DNA]</scope>
    <source>
        <strain evidence="2">PB45.5</strain>
    </source>
</reference>
<protein>
    <submittedName>
        <fullName evidence="1">Uncharacterized protein</fullName>
    </submittedName>
</protein>
<dbReference type="Proteomes" id="UP000092665">
    <property type="component" value="Unassembled WGS sequence"/>
</dbReference>
<keyword evidence="2" id="KW-1185">Reference proteome</keyword>
<comment type="caution">
    <text evidence="1">The sequence shown here is derived from an EMBL/GenBank/DDBJ whole genome shotgun (WGS) entry which is preliminary data.</text>
</comment>
<gene>
    <name evidence="1" type="ORF">Phpb_03228</name>
</gene>
<dbReference type="EMBL" id="LOIC01000080">
    <property type="protein sequence ID" value="OCA53676.1"/>
    <property type="molecule type" value="Genomic_DNA"/>
</dbReference>
<evidence type="ECO:0000313" key="1">
    <source>
        <dbReference type="EMBL" id="OCA53676.1"/>
    </source>
</evidence>
<dbReference type="AlphaFoldDB" id="A0A1B8YEX6"/>
<proteinExistence type="predicted"/>